<accession>A0ABX1R782</accession>
<dbReference type="Proteomes" id="UP001296706">
    <property type="component" value="Unassembled WGS sequence"/>
</dbReference>
<evidence type="ECO:0000313" key="1">
    <source>
        <dbReference type="EMBL" id="NMH76248.1"/>
    </source>
</evidence>
<reference evidence="1 2" key="1">
    <citation type="submission" date="2020-04" db="EMBL/GenBank/DDBJ databases">
        <authorList>
            <person name="Klaysubun C."/>
            <person name="Duangmal K."/>
            <person name="Lipun K."/>
        </authorList>
    </citation>
    <scope>NUCLEOTIDE SEQUENCE [LARGE SCALE GENOMIC DNA]</scope>
    <source>
        <strain evidence="1 2">JCM 11839</strain>
    </source>
</reference>
<keyword evidence="2" id="KW-1185">Reference proteome</keyword>
<gene>
    <name evidence="1" type="ORF">HF577_03875</name>
</gene>
<evidence type="ECO:0000313" key="2">
    <source>
        <dbReference type="Proteomes" id="UP001296706"/>
    </source>
</evidence>
<name>A0ABX1R782_9PSEU</name>
<proteinExistence type="predicted"/>
<dbReference type="EMBL" id="JAAXKY010000006">
    <property type="protein sequence ID" value="NMH76248.1"/>
    <property type="molecule type" value="Genomic_DNA"/>
</dbReference>
<protein>
    <submittedName>
        <fullName evidence="1">Uncharacterized protein</fullName>
    </submittedName>
</protein>
<comment type="caution">
    <text evidence="1">The sequence shown here is derived from an EMBL/GenBank/DDBJ whole genome shotgun (WGS) entry which is preliminary data.</text>
</comment>
<organism evidence="1 2">
    <name type="scientific">Pseudonocardia xinjiangensis</name>
    <dbReference type="NCBI Taxonomy" id="75289"/>
    <lineage>
        <taxon>Bacteria</taxon>
        <taxon>Bacillati</taxon>
        <taxon>Actinomycetota</taxon>
        <taxon>Actinomycetes</taxon>
        <taxon>Pseudonocardiales</taxon>
        <taxon>Pseudonocardiaceae</taxon>
        <taxon>Pseudonocardia</taxon>
    </lineage>
</organism>
<dbReference type="RefSeq" id="WP_169394321.1">
    <property type="nucleotide sequence ID" value="NZ_BAAAJH010000011.1"/>
</dbReference>
<sequence>MISIVGMVALPPVDAPDHILEQARQLAHPPSGAPDGLPPGGGSCACGHGRDAHEHLRVGSECSLCRSPQRRCLRFRRDGAAGTNEEPTA</sequence>